<gene>
    <name evidence="3" type="ORF">GTA51_19370</name>
</gene>
<reference evidence="3 4" key="1">
    <citation type="submission" date="2020-01" db="EMBL/GenBank/DDBJ databases">
        <title>Genome sequence of Desulfovibrio aerotolerans DSM 16695(T).</title>
        <authorList>
            <person name="Karnachuk O."/>
            <person name="Avakyan M."/>
            <person name="Mardanov A."/>
            <person name="Kadnikov V."/>
            <person name="Ravin N."/>
        </authorList>
    </citation>
    <scope>NUCLEOTIDE SEQUENCE [LARGE SCALE GENOMIC DNA]</scope>
    <source>
        <strain evidence="3 4">DSM 16695</strain>
    </source>
</reference>
<dbReference type="Gene3D" id="3.20.20.140">
    <property type="entry name" value="Metal-dependent hydrolases"/>
    <property type="match status" value="1"/>
</dbReference>
<dbReference type="PANTHER" id="PTHR42924:SF3">
    <property type="entry name" value="POLYMERASE_HISTIDINOL PHOSPHATASE N-TERMINAL DOMAIN-CONTAINING PROTEIN"/>
    <property type="match status" value="1"/>
</dbReference>
<dbReference type="InterPro" id="IPR016195">
    <property type="entry name" value="Pol/histidinol_Pase-like"/>
</dbReference>
<evidence type="ECO:0000313" key="4">
    <source>
        <dbReference type="Proteomes" id="UP000482487"/>
    </source>
</evidence>
<dbReference type="SMART" id="SM00481">
    <property type="entry name" value="POLIIIAc"/>
    <property type="match status" value="1"/>
</dbReference>
<dbReference type="InterPro" id="IPR003141">
    <property type="entry name" value="Pol/His_phosphatase_N"/>
</dbReference>
<dbReference type="Pfam" id="PF13263">
    <property type="entry name" value="PHP_C"/>
    <property type="match status" value="1"/>
</dbReference>
<dbReference type="GO" id="GO:0004534">
    <property type="term" value="F:5'-3' RNA exonuclease activity"/>
    <property type="evidence" value="ECO:0007669"/>
    <property type="project" value="TreeGrafter"/>
</dbReference>
<dbReference type="InterPro" id="IPR004013">
    <property type="entry name" value="PHP_dom"/>
</dbReference>
<proteinExistence type="predicted"/>
<dbReference type="OrthoDB" id="9775360at2"/>
<feature type="domain" description="Polymerase/histidinol phosphatase N-terminal" evidence="2">
    <location>
        <begin position="3"/>
        <end position="69"/>
    </location>
</feature>
<dbReference type="SUPFAM" id="SSF89550">
    <property type="entry name" value="PHP domain-like"/>
    <property type="match status" value="1"/>
</dbReference>
<dbReference type="EMBL" id="WVUD01000070">
    <property type="protein sequence ID" value="MYL85259.1"/>
    <property type="molecule type" value="Genomic_DNA"/>
</dbReference>
<keyword evidence="4" id="KW-1185">Reference proteome</keyword>
<accession>A0A7C9IQC4</accession>
<dbReference type="InterPro" id="IPR052018">
    <property type="entry name" value="PHP_domain"/>
</dbReference>
<evidence type="ECO:0000256" key="1">
    <source>
        <dbReference type="SAM" id="MobiDB-lite"/>
    </source>
</evidence>
<sequence length="242" mass="25451">MLFDIHVHSDLSPCSHLPLSDILKHARRRGLDGVCITDHGTMAVGSSVREGVQEDGLCVIVGMEYTTPQGDFLVFGPLEHLPQGLDAQDLLARVDCAGGAAVAAHPFRPGRSVLESVFTANACRLVEAVNGRNPAAANEQALALIRRRNLVGLGGSDAHSLAELGRMATRIHTPVHGRNDFIRALRQGRCQHHVMPLPPAPHPLAQACPTGPGQGHMGHAPAGEPGLPARGIASGEASPALR</sequence>
<evidence type="ECO:0000259" key="2">
    <source>
        <dbReference type="SMART" id="SM00481"/>
    </source>
</evidence>
<dbReference type="AlphaFoldDB" id="A0A7C9IQC4"/>
<feature type="region of interest" description="Disordered" evidence="1">
    <location>
        <begin position="208"/>
        <end position="242"/>
    </location>
</feature>
<dbReference type="RefSeq" id="WP_160964051.1">
    <property type="nucleotide sequence ID" value="NZ_WVUD01000070.1"/>
</dbReference>
<dbReference type="Proteomes" id="UP000482487">
    <property type="component" value="Unassembled WGS sequence"/>
</dbReference>
<dbReference type="CDD" id="cd07432">
    <property type="entry name" value="PHP_HisPPase"/>
    <property type="match status" value="1"/>
</dbReference>
<name>A0A7C9IQC4_9BACT</name>
<evidence type="ECO:0000313" key="3">
    <source>
        <dbReference type="EMBL" id="MYL85259.1"/>
    </source>
</evidence>
<organism evidence="3 4">
    <name type="scientific">Solidesulfovibrio aerotolerans</name>
    <dbReference type="NCBI Taxonomy" id="295255"/>
    <lineage>
        <taxon>Bacteria</taxon>
        <taxon>Pseudomonadati</taxon>
        <taxon>Thermodesulfobacteriota</taxon>
        <taxon>Desulfovibrionia</taxon>
        <taxon>Desulfovibrionales</taxon>
        <taxon>Desulfovibrionaceae</taxon>
        <taxon>Solidesulfovibrio</taxon>
    </lineage>
</organism>
<protein>
    <submittedName>
        <fullName evidence="3">PHP domain-containing protein</fullName>
    </submittedName>
</protein>
<dbReference type="PANTHER" id="PTHR42924">
    <property type="entry name" value="EXONUCLEASE"/>
    <property type="match status" value="1"/>
</dbReference>
<comment type="caution">
    <text evidence="3">The sequence shown here is derived from an EMBL/GenBank/DDBJ whole genome shotgun (WGS) entry which is preliminary data.</text>
</comment>
<dbReference type="GO" id="GO:0035312">
    <property type="term" value="F:5'-3' DNA exonuclease activity"/>
    <property type="evidence" value="ECO:0007669"/>
    <property type="project" value="TreeGrafter"/>
</dbReference>
<dbReference type="Pfam" id="PF02811">
    <property type="entry name" value="PHP"/>
    <property type="match status" value="1"/>
</dbReference>